<evidence type="ECO:0000256" key="1">
    <source>
        <dbReference type="SAM" id="SignalP"/>
    </source>
</evidence>
<comment type="caution">
    <text evidence="2">The sequence shown here is derived from an EMBL/GenBank/DDBJ whole genome shotgun (WGS) entry which is preliminary data.</text>
</comment>
<keyword evidence="1" id="KW-0732">Signal</keyword>
<accession>A0A5A7VIQ8</accession>
<dbReference type="OrthoDB" id="6162636at2759"/>
<dbReference type="Proteomes" id="UP000321393">
    <property type="component" value="Unassembled WGS sequence"/>
</dbReference>
<proteinExistence type="predicted"/>
<dbReference type="EMBL" id="SSTE01001308">
    <property type="protein sequence ID" value="KAA0065655.1"/>
    <property type="molecule type" value="Genomic_DNA"/>
</dbReference>
<gene>
    <name evidence="2" type="ORF">E6C27_scaffold90G001140</name>
</gene>
<sequence>MFPYGNHKSFLSLVSLPIVLSLLEKVKHEKCEYKIYPVRDSLLVSLVVKIVSFLFGYTYRSSDFVGCTYQSNDPVGCTYQSSDAVGCTYQQSSDVVGCTYQSSDDVGCTYQSTDAVGCTYQSTDVVGCTYQSIDPIGCTYQFSDLVECSCGDLVRHCAYKVKSAGLSGSIKEKTRGTLMAKKGNLFAWFKYEGDAQIENESMQNSELQLTARFRSRQSDMEATTLDVMENGGFRRLCDGQWWKVNSDKIKGWQLGIMKEKI</sequence>
<reference evidence="2 3" key="1">
    <citation type="submission" date="2019-08" db="EMBL/GenBank/DDBJ databases">
        <title>Draft genome sequences of two oriental melons (Cucumis melo L. var makuwa).</title>
        <authorList>
            <person name="Kwon S.-Y."/>
        </authorList>
    </citation>
    <scope>NUCLEOTIDE SEQUENCE [LARGE SCALE GENOMIC DNA]</scope>
    <source>
        <strain evidence="3">cv. SW 3</strain>
        <tissue evidence="2">Leaf</tissue>
    </source>
</reference>
<dbReference type="AlphaFoldDB" id="A0A5A7VIQ8"/>
<dbReference type="SUPFAM" id="SSF141571">
    <property type="entry name" value="Pentapeptide repeat-like"/>
    <property type="match status" value="1"/>
</dbReference>
<protein>
    <submittedName>
        <fullName evidence="2">NBS-LRR type resistance protein</fullName>
    </submittedName>
</protein>
<evidence type="ECO:0000313" key="2">
    <source>
        <dbReference type="EMBL" id="KAA0065655.1"/>
    </source>
</evidence>
<feature type="signal peptide" evidence="1">
    <location>
        <begin position="1"/>
        <end position="21"/>
    </location>
</feature>
<organism evidence="2 3">
    <name type="scientific">Cucumis melo var. makuwa</name>
    <name type="common">Oriental melon</name>
    <dbReference type="NCBI Taxonomy" id="1194695"/>
    <lineage>
        <taxon>Eukaryota</taxon>
        <taxon>Viridiplantae</taxon>
        <taxon>Streptophyta</taxon>
        <taxon>Embryophyta</taxon>
        <taxon>Tracheophyta</taxon>
        <taxon>Spermatophyta</taxon>
        <taxon>Magnoliopsida</taxon>
        <taxon>eudicotyledons</taxon>
        <taxon>Gunneridae</taxon>
        <taxon>Pentapetalae</taxon>
        <taxon>rosids</taxon>
        <taxon>fabids</taxon>
        <taxon>Cucurbitales</taxon>
        <taxon>Cucurbitaceae</taxon>
        <taxon>Benincaseae</taxon>
        <taxon>Cucumis</taxon>
    </lineage>
</organism>
<evidence type="ECO:0000313" key="3">
    <source>
        <dbReference type="Proteomes" id="UP000321393"/>
    </source>
</evidence>
<name>A0A5A7VIQ8_CUCMM</name>
<feature type="chain" id="PRO_5022934088" evidence="1">
    <location>
        <begin position="22"/>
        <end position="261"/>
    </location>
</feature>